<dbReference type="InterPro" id="IPR027443">
    <property type="entry name" value="IPNS-like_sf"/>
</dbReference>
<dbReference type="Gene3D" id="2.60.120.330">
    <property type="entry name" value="B-lactam Antibiotic, Isopenicillin N Synthase, Chain"/>
    <property type="match status" value="1"/>
</dbReference>
<comment type="similarity">
    <text evidence="4">Belongs to the PPR family. PCMP-E subfamily.</text>
</comment>
<dbReference type="InterPro" id="IPR005123">
    <property type="entry name" value="Oxoglu/Fe-dep_dioxygenase_dom"/>
</dbReference>
<evidence type="ECO:0000256" key="3">
    <source>
        <dbReference type="ARBA" id="ARBA00023004"/>
    </source>
</evidence>
<sequence>MVDVLDHELEKELKQFDETKAGVKGLVDTGVTKLPRMFKHPLECLPSPNQNNGIHDLQVPVIDLKDAENNERRSEIISNLRKAAEEWGFFQIVNHPIPLDVMDDVLKGVRRFHEQPQEAKEEWYSRDFTKKVNFFCNGELKVDTPADWRDTLSCKVLEDERNFEEIPEVCRTEIREYMKYIVQVKEKLSGLFSEALGLSSDYLENLRCFKSRSLACHYYPVCPEPHLTLGGTKHSDLGFLTLLLQDSAGLQVLHQNIWIDVPPVEGALLINLADMLQRPLLVFLKLRDKNLFCWNAAMEGLGVHGYANEAPAMFCKMEREKIKPNGVTLESVLSACTHAGFVEEGRKRFSSMIQDYSIRPEVEHYGCMVDLLSKAGLLENALGLIRSMEFEPNSGIWGALLGGCELRKNLEIAQVCIKELMLLEPNNSGCFNLSVNMCVDAKRRGEVADIRATMKELGVEKGCPGSSWNETERKVHQLTASDESHSASDEIYSLLVELHVQLKLDVYVPELDSEL</sequence>
<keyword evidence="2" id="KW-0677">Repeat</keyword>
<evidence type="ECO:0000256" key="4">
    <source>
        <dbReference type="ARBA" id="ARBA00061659"/>
    </source>
</evidence>
<comment type="caution">
    <text evidence="7">The sequence shown here is derived from an EMBL/GenBank/DDBJ whole genome shotgun (WGS) entry which is preliminary data.</text>
</comment>
<evidence type="ECO:0000256" key="1">
    <source>
        <dbReference type="ARBA" id="ARBA00022723"/>
    </source>
</evidence>
<dbReference type="Pfam" id="PF03171">
    <property type="entry name" value="2OG-FeII_Oxy"/>
    <property type="match status" value="1"/>
</dbReference>
<dbReference type="Pfam" id="PF14226">
    <property type="entry name" value="DIOX_N"/>
    <property type="match status" value="1"/>
</dbReference>
<keyword evidence="1" id="KW-0479">Metal-binding</keyword>
<dbReference type="SMR" id="A0A5N5FH28"/>
<dbReference type="Pfam" id="PF01535">
    <property type="entry name" value="PPR"/>
    <property type="match status" value="2"/>
</dbReference>
<dbReference type="AlphaFoldDB" id="A0A5N5FH28"/>
<dbReference type="PANTHER" id="PTHR47926">
    <property type="entry name" value="PENTATRICOPEPTIDE REPEAT-CONTAINING PROTEIN"/>
    <property type="match status" value="1"/>
</dbReference>
<dbReference type="PROSITE" id="PS51375">
    <property type="entry name" value="PPR"/>
    <property type="match status" value="1"/>
</dbReference>
<dbReference type="Proteomes" id="UP000327157">
    <property type="component" value="Chromosome 10"/>
</dbReference>
<name>A0A5N5FH28_9ROSA</name>
<protein>
    <submittedName>
        <fullName evidence="7">1-aminocyclopropane-1-carboxylate oxidase 1-like</fullName>
    </submittedName>
</protein>
<dbReference type="PANTHER" id="PTHR47926:SF376">
    <property type="entry name" value="TETRATRICOPEPTIDE-LIKE HELICAL DOMAIN SUPERFAMILY"/>
    <property type="match status" value="1"/>
</dbReference>
<dbReference type="Gene3D" id="1.25.40.10">
    <property type="entry name" value="Tetratricopeptide repeat domain"/>
    <property type="match status" value="1"/>
</dbReference>
<evidence type="ECO:0000313" key="8">
    <source>
        <dbReference type="Proteomes" id="UP000327157"/>
    </source>
</evidence>
<dbReference type="Pfam" id="PF20431">
    <property type="entry name" value="E_motif"/>
    <property type="match status" value="1"/>
</dbReference>
<gene>
    <name evidence="7" type="ORF">D8674_003262</name>
</gene>
<reference evidence="8" key="2">
    <citation type="submission" date="2019-10" db="EMBL/GenBank/DDBJ databases">
        <title>A de novo genome assembly of a pear dwarfing rootstock.</title>
        <authorList>
            <person name="Wang F."/>
            <person name="Wang J."/>
            <person name="Li S."/>
            <person name="Zhang Y."/>
            <person name="Fang M."/>
            <person name="Ma L."/>
            <person name="Zhao Y."/>
            <person name="Jiang S."/>
        </authorList>
    </citation>
    <scope>NUCLEOTIDE SEQUENCE [LARGE SCALE GENOMIC DNA]</scope>
</reference>
<dbReference type="GO" id="GO:0003723">
    <property type="term" value="F:RNA binding"/>
    <property type="evidence" value="ECO:0007669"/>
    <property type="project" value="InterPro"/>
</dbReference>
<dbReference type="GO" id="GO:0046872">
    <property type="term" value="F:metal ion binding"/>
    <property type="evidence" value="ECO:0007669"/>
    <property type="project" value="UniProtKB-KW"/>
</dbReference>
<reference evidence="7 8" key="1">
    <citation type="submission" date="2019-09" db="EMBL/GenBank/DDBJ databases">
        <authorList>
            <person name="Ou C."/>
        </authorList>
    </citation>
    <scope>NUCLEOTIDE SEQUENCE [LARGE SCALE GENOMIC DNA]</scope>
    <source>
        <strain evidence="7">S2</strain>
        <tissue evidence="7">Leaf</tissue>
    </source>
</reference>
<keyword evidence="3" id="KW-0408">Iron</keyword>
<evidence type="ECO:0000256" key="5">
    <source>
        <dbReference type="PROSITE-ProRule" id="PRU00708"/>
    </source>
</evidence>
<dbReference type="InterPro" id="IPR011990">
    <property type="entry name" value="TPR-like_helical_dom_sf"/>
</dbReference>
<dbReference type="InterPro" id="IPR044861">
    <property type="entry name" value="IPNS-like_FE2OG_OXY"/>
</dbReference>
<dbReference type="InterPro" id="IPR046848">
    <property type="entry name" value="E_motif"/>
</dbReference>
<dbReference type="InterPro" id="IPR002885">
    <property type="entry name" value="PPR_rpt"/>
</dbReference>
<dbReference type="PROSITE" id="PS51471">
    <property type="entry name" value="FE2OG_OXY"/>
    <property type="match status" value="1"/>
</dbReference>
<dbReference type="NCBIfam" id="TIGR00756">
    <property type="entry name" value="PPR"/>
    <property type="match status" value="1"/>
</dbReference>
<dbReference type="InterPro" id="IPR026992">
    <property type="entry name" value="DIOX_N"/>
</dbReference>
<evidence type="ECO:0000313" key="7">
    <source>
        <dbReference type="EMBL" id="KAB2602257.1"/>
    </source>
</evidence>
<feature type="repeat" description="PPR" evidence="5">
    <location>
        <begin position="290"/>
        <end position="324"/>
    </location>
</feature>
<dbReference type="GO" id="GO:0005737">
    <property type="term" value="C:cytoplasm"/>
    <property type="evidence" value="ECO:0007669"/>
    <property type="project" value="UniProtKB-ARBA"/>
</dbReference>
<feature type="domain" description="Fe2OG dioxygenase" evidence="6">
    <location>
        <begin position="210"/>
        <end position="360"/>
    </location>
</feature>
<reference evidence="7 8" key="3">
    <citation type="submission" date="2019-11" db="EMBL/GenBank/DDBJ databases">
        <title>A de novo genome assembly of a pear dwarfing rootstock.</title>
        <authorList>
            <person name="Wang F."/>
            <person name="Wang J."/>
            <person name="Li S."/>
            <person name="Zhang Y."/>
            <person name="Fang M."/>
            <person name="Ma L."/>
            <person name="Zhao Y."/>
            <person name="Jiang S."/>
        </authorList>
    </citation>
    <scope>NUCLEOTIDE SEQUENCE [LARGE SCALE GENOMIC DNA]</scope>
    <source>
        <strain evidence="7">S2</strain>
        <tissue evidence="7">Leaf</tissue>
    </source>
</reference>
<dbReference type="InterPro" id="IPR046960">
    <property type="entry name" value="PPR_At4g14850-like_plant"/>
</dbReference>
<dbReference type="GO" id="GO:0016556">
    <property type="term" value="P:mRNA modification"/>
    <property type="evidence" value="ECO:0007669"/>
    <property type="project" value="UniProtKB-ARBA"/>
</dbReference>
<evidence type="ECO:0000256" key="2">
    <source>
        <dbReference type="ARBA" id="ARBA00022737"/>
    </source>
</evidence>
<accession>A0A5N5FH28</accession>
<dbReference type="OrthoDB" id="288590at2759"/>
<dbReference type="SUPFAM" id="SSF51197">
    <property type="entry name" value="Clavaminate synthase-like"/>
    <property type="match status" value="1"/>
</dbReference>
<dbReference type="EMBL" id="SMOL01000695">
    <property type="protein sequence ID" value="KAB2602257.1"/>
    <property type="molecule type" value="Genomic_DNA"/>
</dbReference>
<evidence type="ECO:0000259" key="6">
    <source>
        <dbReference type="PROSITE" id="PS51471"/>
    </source>
</evidence>
<dbReference type="FunFam" id="1.25.40.10:FF:000277">
    <property type="entry name" value="Pentatricopeptide repeat-containing protein, mitochondrial"/>
    <property type="match status" value="1"/>
</dbReference>
<proteinExistence type="inferred from homology"/>
<organism evidence="7 8">
    <name type="scientific">Pyrus ussuriensis x Pyrus communis</name>
    <dbReference type="NCBI Taxonomy" id="2448454"/>
    <lineage>
        <taxon>Eukaryota</taxon>
        <taxon>Viridiplantae</taxon>
        <taxon>Streptophyta</taxon>
        <taxon>Embryophyta</taxon>
        <taxon>Tracheophyta</taxon>
        <taxon>Spermatophyta</taxon>
        <taxon>Magnoliopsida</taxon>
        <taxon>eudicotyledons</taxon>
        <taxon>Gunneridae</taxon>
        <taxon>Pentapetalae</taxon>
        <taxon>rosids</taxon>
        <taxon>fabids</taxon>
        <taxon>Rosales</taxon>
        <taxon>Rosaceae</taxon>
        <taxon>Amygdaloideae</taxon>
        <taxon>Maleae</taxon>
        <taxon>Pyrus</taxon>
    </lineage>
</organism>
<keyword evidence="8" id="KW-1185">Reference proteome</keyword>